<feature type="domain" description="Spore coat protein U/FanG" evidence="1">
    <location>
        <begin position="31"/>
        <end position="170"/>
    </location>
</feature>
<dbReference type="STRING" id="29486.UGYR_10480"/>
<protein>
    <submittedName>
        <fullName evidence="2 3">Sigma-fimbriae subunit</fullName>
    </submittedName>
</protein>
<sequence length="173" mass="18611">MGHKPLGISLFIRNWPFLLFLFITQIDALPTQTFQVAATIANGCLISGTNTGVFGQIDFGTIPGNSTAQITGAYSQNSSIIIACTPGTSLNMGINGGSNFTTVRNMKHSTLSYLVPYNLYNTTNNMAIPVNSNIAINFSDNTNIMLPIYGLLTLNGSHYSGVYTDTLTVTLSW</sequence>
<dbReference type="Pfam" id="PF05229">
    <property type="entry name" value="SCPU"/>
    <property type="match status" value="1"/>
</dbReference>
<dbReference type="AlphaFoldDB" id="A0A0A8V7Y3"/>
<name>A0A0A8V7Y3_YERRU</name>
<keyword evidence="4" id="KW-1185">Reference proteome</keyword>
<organism evidence="2">
    <name type="scientific">Yersinia ruckeri</name>
    <dbReference type="NCBI Taxonomy" id="29486"/>
    <lineage>
        <taxon>Bacteria</taxon>
        <taxon>Pseudomonadati</taxon>
        <taxon>Pseudomonadota</taxon>
        <taxon>Gammaproteobacteria</taxon>
        <taxon>Enterobacterales</taxon>
        <taxon>Yersiniaceae</taxon>
        <taxon>Yersinia</taxon>
    </lineage>
</organism>
<evidence type="ECO:0000313" key="3">
    <source>
        <dbReference type="EMBL" id="SUQ00736.1"/>
    </source>
</evidence>
<reference evidence="2" key="1">
    <citation type="journal article" date="2015" name="Genome Announc.">
        <title>Complete Genome Sequence of Yersinia ruckeri Strain CSF007-82, Etiologic Agent of Red Mouth Disease in Salmonid Fish.</title>
        <authorList>
            <person name="Nelson M.C."/>
            <person name="LaPatra S.E."/>
            <person name="Welch T.J."/>
            <person name="Graf J."/>
        </authorList>
    </citation>
    <scope>NUCLEOTIDE SEQUENCE</scope>
    <source>
        <strain evidence="2">CSF007-82</strain>
    </source>
</reference>
<dbReference type="Proteomes" id="UP000255169">
    <property type="component" value="Unassembled WGS sequence"/>
</dbReference>
<evidence type="ECO:0000313" key="4">
    <source>
        <dbReference type="Proteomes" id="UP000255169"/>
    </source>
</evidence>
<dbReference type="InterPro" id="IPR053167">
    <property type="entry name" value="Spore_coat_component"/>
</dbReference>
<dbReference type="InterPro" id="IPR007893">
    <property type="entry name" value="Spore_coat_U/FanG"/>
</dbReference>
<dbReference type="EMBL" id="LN681231">
    <property type="protein sequence ID" value="CEK25862.1"/>
    <property type="molecule type" value="Genomic_DNA"/>
</dbReference>
<dbReference type="GeneID" id="66877847"/>
<evidence type="ECO:0000313" key="2">
    <source>
        <dbReference type="EMBL" id="CEK25862.1"/>
    </source>
</evidence>
<dbReference type="EMBL" id="UHJG01000001">
    <property type="protein sequence ID" value="SUQ00736.1"/>
    <property type="molecule type" value="Genomic_DNA"/>
</dbReference>
<proteinExistence type="predicted"/>
<dbReference type="SMART" id="SM00972">
    <property type="entry name" value="SCPU"/>
    <property type="match status" value="1"/>
</dbReference>
<gene>
    <name evidence="2" type="ORF">CSF007_0335</name>
    <name evidence="3" type="ORF">NCTC10476_02042</name>
</gene>
<accession>A0A0A8V7Y3</accession>
<reference evidence="3 4" key="2">
    <citation type="submission" date="2018-06" db="EMBL/GenBank/DDBJ databases">
        <authorList>
            <consortium name="Pathogen Informatics"/>
            <person name="Doyle S."/>
        </authorList>
    </citation>
    <scope>NUCLEOTIDE SEQUENCE [LARGE SCALE GENOMIC DNA]</scope>
    <source>
        <strain evidence="3 4">NCTC10476</strain>
    </source>
</reference>
<evidence type="ECO:0000259" key="1">
    <source>
        <dbReference type="Pfam" id="PF05229"/>
    </source>
</evidence>
<dbReference type="RefSeq" id="WP_004718293.1">
    <property type="nucleotide sequence ID" value="NZ_CCYO01000011.1"/>
</dbReference>
<dbReference type="OrthoDB" id="6506871at2"/>
<dbReference type="PANTHER" id="PTHR37089">
    <property type="entry name" value="PROTEIN U-RELATED"/>
    <property type="match status" value="1"/>
</dbReference>